<dbReference type="EMBL" id="ASPP01015619">
    <property type="protein sequence ID" value="ETO18027.1"/>
    <property type="molecule type" value="Genomic_DNA"/>
</dbReference>
<dbReference type="GO" id="GO:0005737">
    <property type="term" value="C:cytoplasm"/>
    <property type="evidence" value="ECO:0007669"/>
    <property type="project" value="TreeGrafter"/>
</dbReference>
<reference evidence="2 3" key="1">
    <citation type="journal article" date="2013" name="Curr. Biol.">
        <title>The Genome of the Foraminiferan Reticulomyxa filosa.</title>
        <authorList>
            <person name="Glockner G."/>
            <person name="Hulsmann N."/>
            <person name="Schleicher M."/>
            <person name="Noegel A.A."/>
            <person name="Eichinger L."/>
            <person name="Gallinger C."/>
            <person name="Pawlowski J."/>
            <person name="Sierra R."/>
            <person name="Euteneuer U."/>
            <person name="Pillet L."/>
            <person name="Moustafa A."/>
            <person name="Platzer M."/>
            <person name="Groth M."/>
            <person name="Szafranski K."/>
            <person name="Schliwa M."/>
        </authorList>
    </citation>
    <scope>NUCLEOTIDE SEQUENCE [LARGE SCALE GENOMIC DNA]</scope>
</reference>
<sequence>DSEACSDAGVRLAMALTAQHHDKVFDGLLKHFPTGHVPSYYVMHSLAEIAKAHPLLLVPRLNDILGKVIPVLALIKKGSDQSVFTLCLGRFAKAILTFEEDADENQREQVNIIQFQTHCANAFDMVYTNWRKNTDNRFRLGIAEALGLLTEVMDPKAFAPKFSAVVDFFLISMKKEPPSNHYPLIS</sequence>
<proteinExistence type="predicted"/>
<dbReference type="PANTHER" id="PTHR23120:SF0">
    <property type="entry name" value="MAESTRO HEAT-LIKE REPEAT FAMILY MEMBER 1"/>
    <property type="match status" value="1"/>
</dbReference>
<dbReference type="InterPro" id="IPR045206">
    <property type="entry name" value="Maestro_heat-like_prot"/>
</dbReference>
<dbReference type="InterPro" id="IPR016024">
    <property type="entry name" value="ARM-type_fold"/>
</dbReference>
<dbReference type="InterPro" id="IPR056282">
    <property type="entry name" value="MROH2B-like_N_HEAT"/>
</dbReference>
<feature type="domain" description="MROH2B-like N-terminal HEAT-repeats" evidence="1">
    <location>
        <begin position="11"/>
        <end position="148"/>
    </location>
</feature>
<dbReference type="OrthoDB" id="1884734at2759"/>
<evidence type="ECO:0000259" key="1">
    <source>
        <dbReference type="Pfam" id="PF23221"/>
    </source>
</evidence>
<evidence type="ECO:0000313" key="3">
    <source>
        <dbReference type="Proteomes" id="UP000023152"/>
    </source>
</evidence>
<name>X6MX27_RETFI</name>
<organism evidence="2 3">
    <name type="scientific">Reticulomyxa filosa</name>
    <dbReference type="NCBI Taxonomy" id="46433"/>
    <lineage>
        <taxon>Eukaryota</taxon>
        <taxon>Sar</taxon>
        <taxon>Rhizaria</taxon>
        <taxon>Retaria</taxon>
        <taxon>Foraminifera</taxon>
        <taxon>Monothalamids</taxon>
        <taxon>Reticulomyxidae</taxon>
        <taxon>Reticulomyxa</taxon>
    </lineage>
</organism>
<dbReference type="Pfam" id="PF23221">
    <property type="entry name" value="HEAT_MROH2B_1st"/>
    <property type="match status" value="1"/>
</dbReference>
<dbReference type="PANTHER" id="PTHR23120">
    <property type="entry name" value="MAESTRO-RELATED HEAT DOMAIN-CONTAINING"/>
    <property type="match status" value="1"/>
</dbReference>
<gene>
    <name evidence="2" type="ORF">RFI_19268</name>
</gene>
<dbReference type="AlphaFoldDB" id="X6MX27"/>
<protein>
    <recommendedName>
        <fullName evidence="1">MROH2B-like N-terminal HEAT-repeats domain-containing protein</fullName>
    </recommendedName>
</protein>
<feature type="non-terminal residue" evidence="2">
    <location>
        <position position="1"/>
    </location>
</feature>
<accession>X6MX27</accession>
<feature type="non-terminal residue" evidence="2">
    <location>
        <position position="186"/>
    </location>
</feature>
<dbReference type="Proteomes" id="UP000023152">
    <property type="component" value="Unassembled WGS sequence"/>
</dbReference>
<evidence type="ECO:0000313" key="2">
    <source>
        <dbReference type="EMBL" id="ETO18027.1"/>
    </source>
</evidence>
<keyword evidence="3" id="KW-1185">Reference proteome</keyword>
<dbReference type="SUPFAM" id="SSF48371">
    <property type="entry name" value="ARM repeat"/>
    <property type="match status" value="1"/>
</dbReference>
<comment type="caution">
    <text evidence="2">The sequence shown here is derived from an EMBL/GenBank/DDBJ whole genome shotgun (WGS) entry which is preliminary data.</text>
</comment>